<reference evidence="1 2" key="1">
    <citation type="submission" date="2024-01" db="EMBL/GenBank/DDBJ databases">
        <title>The genomes of 5 underutilized Papilionoideae crops provide insights into root nodulation and disease resistanc.</title>
        <authorList>
            <person name="Yuan L."/>
        </authorList>
    </citation>
    <scope>NUCLEOTIDE SEQUENCE [LARGE SCALE GENOMIC DNA]</scope>
    <source>
        <strain evidence="1">ZHUSHIDOU_FW_LH</strain>
        <tissue evidence="1">Leaf</tissue>
    </source>
</reference>
<protein>
    <submittedName>
        <fullName evidence="1">Uncharacterized protein</fullName>
    </submittedName>
</protein>
<dbReference type="PANTHER" id="PTHR37182:SF2">
    <property type="entry name" value="F24J8.11 PROTEIN"/>
    <property type="match status" value="1"/>
</dbReference>
<dbReference type="Proteomes" id="UP001372338">
    <property type="component" value="Unassembled WGS sequence"/>
</dbReference>
<comment type="caution">
    <text evidence="1">The sequence shown here is derived from an EMBL/GenBank/DDBJ whole genome shotgun (WGS) entry which is preliminary data.</text>
</comment>
<name>A0AAN9FBA1_CROPI</name>
<dbReference type="EMBL" id="JAYWIO010000003">
    <property type="protein sequence ID" value="KAK7273134.1"/>
    <property type="molecule type" value="Genomic_DNA"/>
</dbReference>
<sequence>MAHLLTPAPATVALTVRARKSSLYSWKSGCFPRVYCCVGHQYQYQISSISNQDQAPPPNEDQQDQHLSCRRYLCLITHHNQDPNLSGVEAKVLTSKKRKEAMKEVAKLSAKGKTIYEEPLPASEELHPASD</sequence>
<evidence type="ECO:0000313" key="2">
    <source>
        <dbReference type="Proteomes" id="UP001372338"/>
    </source>
</evidence>
<organism evidence="1 2">
    <name type="scientific">Crotalaria pallida</name>
    <name type="common">Smooth rattlebox</name>
    <name type="synonym">Crotalaria striata</name>
    <dbReference type="NCBI Taxonomy" id="3830"/>
    <lineage>
        <taxon>Eukaryota</taxon>
        <taxon>Viridiplantae</taxon>
        <taxon>Streptophyta</taxon>
        <taxon>Embryophyta</taxon>
        <taxon>Tracheophyta</taxon>
        <taxon>Spermatophyta</taxon>
        <taxon>Magnoliopsida</taxon>
        <taxon>eudicotyledons</taxon>
        <taxon>Gunneridae</taxon>
        <taxon>Pentapetalae</taxon>
        <taxon>rosids</taxon>
        <taxon>fabids</taxon>
        <taxon>Fabales</taxon>
        <taxon>Fabaceae</taxon>
        <taxon>Papilionoideae</taxon>
        <taxon>50 kb inversion clade</taxon>
        <taxon>genistoids sensu lato</taxon>
        <taxon>core genistoids</taxon>
        <taxon>Crotalarieae</taxon>
        <taxon>Crotalaria</taxon>
    </lineage>
</organism>
<keyword evidence="2" id="KW-1185">Reference proteome</keyword>
<accession>A0AAN9FBA1</accession>
<proteinExistence type="predicted"/>
<evidence type="ECO:0000313" key="1">
    <source>
        <dbReference type="EMBL" id="KAK7273134.1"/>
    </source>
</evidence>
<dbReference type="AlphaFoldDB" id="A0AAN9FBA1"/>
<dbReference type="PANTHER" id="PTHR37182">
    <property type="entry name" value="F24J8.11 PROTEIN"/>
    <property type="match status" value="1"/>
</dbReference>
<gene>
    <name evidence="1" type="ORF">RIF29_14180</name>
</gene>